<organism evidence="1 2">
    <name type="scientific">Cylindrobasidium torrendii FP15055 ss-10</name>
    <dbReference type="NCBI Taxonomy" id="1314674"/>
    <lineage>
        <taxon>Eukaryota</taxon>
        <taxon>Fungi</taxon>
        <taxon>Dikarya</taxon>
        <taxon>Basidiomycota</taxon>
        <taxon>Agaricomycotina</taxon>
        <taxon>Agaricomycetes</taxon>
        <taxon>Agaricomycetidae</taxon>
        <taxon>Agaricales</taxon>
        <taxon>Marasmiineae</taxon>
        <taxon>Physalacriaceae</taxon>
        <taxon>Cylindrobasidium</taxon>
    </lineage>
</organism>
<dbReference type="Proteomes" id="UP000054007">
    <property type="component" value="Unassembled WGS sequence"/>
</dbReference>
<evidence type="ECO:0000313" key="2">
    <source>
        <dbReference type="Proteomes" id="UP000054007"/>
    </source>
</evidence>
<reference evidence="1 2" key="1">
    <citation type="journal article" date="2015" name="Fungal Genet. Biol.">
        <title>Evolution of novel wood decay mechanisms in Agaricales revealed by the genome sequences of Fistulina hepatica and Cylindrobasidium torrendii.</title>
        <authorList>
            <person name="Floudas D."/>
            <person name="Held B.W."/>
            <person name="Riley R."/>
            <person name="Nagy L.G."/>
            <person name="Koehler G."/>
            <person name="Ransdell A.S."/>
            <person name="Younus H."/>
            <person name="Chow J."/>
            <person name="Chiniquy J."/>
            <person name="Lipzen A."/>
            <person name="Tritt A."/>
            <person name="Sun H."/>
            <person name="Haridas S."/>
            <person name="LaButti K."/>
            <person name="Ohm R.A."/>
            <person name="Kues U."/>
            <person name="Blanchette R.A."/>
            <person name="Grigoriev I.V."/>
            <person name="Minto R.E."/>
            <person name="Hibbett D.S."/>
        </authorList>
    </citation>
    <scope>NUCLEOTIDE SEQUENCE [LARGE SCALE GENOMIC DNA]</scope>
    <source>
        <strain evidence="1 2">FP15055 ss-10</strain>
    </source>
</reference>
<evidence type="ECO:0000313" key="1">
    <source>
        <dbReference type="EMBL" id="KIY66510.1"/>
    </source>
</evidence>
<name>A0A0D7B8D3_9AGAR</name>
<proteinExistence type="predicted"/>
<dbReference type="AlphaFoldDB" id="A0A0D7B8D3"/>
<keyword evidence="2" id="KW-1185">Reference proteome</keyword>
<dbReference type="EMBL" id="KN880552">
    <property type="protein sequence ID" value="KIY66510.1"/>
    <property type="molecule type" value="Genomic_DNA"/>
</dbReference>
<accession>A0A0D7B8D3</accession>
<protein>
    <submittedName>
        <fullName evidence="1">Uncharacterized protein</fullName>
    </submittedName>
</protein>
<sequence>MSTQVACLYFTSLRFASLCSTLASYTVVHCILCIRRKGHCTSEQRTNRCMYLVKLSKSMYGINVYAVGGPPRLQLGLCGKNLQSIVRPCTAHGEHSTATPKIEMLEMKQPIPSSCTPSPSRGVSSYSSRLYTLQLRVSSSSVSKCGVARLRMR</sequence>
<gene>
    <name evidence="1" type="ORF">CYLTODRAFT_31375</name>
</gene>